<dbReference type="Pfam" id="PF25438">
    <property type="entry name" value="DUF7896"/>
    <property type="match status" value="1"/>
</dbReference>
<comment type="caution">
    <text evidence="3">The sequence shown here is derived from an EMBL/GenBank/DDBJ whole genome shotgun (WGS) entry which is preliminary data.</text>
</comment>
<reference evidence="3" key="1">
    <citation type="submission" date="2023-06" db="EMBL/GenBank/DDBJ databases">
        <title>Genome-scale phylogeny and comparative genomics of the fungal order Sordariales.</title>
        <authorList>
            <consortium name="Lawrence Berkeley National Laboratory"/>
            <person name="Hensen N."/>
            <person name="Bonometti L."/>
            <person name="Westerberg I."/>
            <person name="Brannstrom I.O."/>
            <person name="Guillou S."/>
            <person name="Cros-Aarteil S."/>
            <person name="Calhoun S."/>
            <person name="Haridas S."/>
            <person name="Kuo A."/>
            <person name="Mondo S."/>
            <person name="Pangilinan J."/>
            <person name="Riley R."/>
            <person name="LaButti K."/>
            <person name="Andreopoulos B."/>
            <person name="Lipzen A."/>
            <person name="Chen C."/>
            <person name="Yanf M."/>
            <person name="Daum C."/>
            <person name="Ng V."/>
            <person name="Clum A."/>
            <person name="Steindorff A."/>
            <person name="Ohm R."/>
            <person name="Martin F."/>
            <person name="Silar P."/>
            <person name="Natvig D."/>
            <person name="Lalanne C."/>
            <person name="Gautier V."/>
            <person name="Ament-velasquez S.L."/>
            <person name="Kruys A."/>
            <person name="Hutchinson M.I."/>
            <person name="Powell A.J."/>
            <person name="Barry K."/>
            <person name="Miller A.N."/>
            <person name="Grigoriev I.V."/>
            <person name="Debuchy R."/>
            <person name="Gladieux P."/>
            <person name="Thoren M.H."/>
            <person name="Johannesson H."/>
        </authorList>
    </citation>
    <scope>NUCLEOTIDE SEQUENCE</scope>
    <source>
        <strain evidence="3">SMH3187-1</strain>
    </source>
</reference>
<dbReference type="PANTHER" id="PTHR42031">
    <property type="entry name" value="KEY LIME PATHOGENICITY PROTEIN"/>
    <property type="match status" value="1"/>
</dbReference>
<protein>
    <recommendedName>
        <fullName evidence="2">DUF7896 domain-containing protein</fullName>
    </recommendedName>
</protein>
<feature type="region of interest" description="Disordered" evidence="1">
    <location>
        <begin position="540"/>
        <end position="581"/>
    </location>
</feature>
<feature type="compositionally biased region" description="Low complexity" evidence="1">
    <location>
        <begin position="35"/>
        <end position="46"/>
    </location>
</feature>
<feature type="compositionally biased region" description="Polar residues" evidence="1">
    <location>
        <begin position="134"/>
        <end position="144"/>
    </location>
</feature>
<dbReference type="Proteomes" id="UP001172155">
    <property type="component" value="Unassembled WGS sequence"/>
</dbReference>
<feature type="region of interest" description="Disordered" evidence="1">
    <location>
        <begin position="289"/>
        <end position="398"/>
    </location>
</feature>
<dbReference type="AlphaFoldDB" id="A0AA40BTB2"/>
<gene>
    <name evidence="3" type="ORF">B0T18DRAFT_201110</name>
</gene>
<dbReference type="PANTHER" id="PTHR42031:SF1">
    <property type="entry name" value="KEY LIME PATHOGENICITY PROTEIN"/>
    <property type="match status" value="1"/>
</dbReference>
<keyword evidence="4" id="KW-1185">Reference proteome</keyword>
<evidence type="ECO:0000259" key="2">
    <source>
        <dbReference type="Pfam" id="PF25438"/>
    </source>
</evidence>
<proteinExistence type="predicted"/>
<evidence type="ECO:0000256" key="1">
    <source>
        <dbReference type="SAM" id="MobiDB-lite"/>
    </source>
</evidence>
<feature type="domain" description="DUF7896" evidence="2">
    <location>
        <begin position="492"/>
        <end position="592"/>
    </location>
</feature>
<feature type="compositionally biased region" description="Polar residues" evidence="1">
    <location>
        <begin position="98"/>
        <end position="119"/>
    </location>
</feature>
<feature type="compositionally biased region" description="Basic residues" evidence="1">
    <location>
        <begin position="540"/>
        <end position="558"/>
    </location>
</feature>
<accession>A0AA40BTB2</accession>
<evidence type="ECO:0000313" key="4">
    <source>
        <dbReference type="Proteomes" id="UP001172155"/>
    </source>
</evidence>
<evidence type="ECO:0000313" key="3">
    <source>
        <dbReference type="EMBL" id="KAK0740005.1"/>
    </source>
</evidence>
<feature type="region of interest" description="Disordered" evidence="1">
    <location>
        <begin position="71"/>
        <end position="144"/>
    </location>
</feature>
<organism evidence="3 4">
    <name type="scientific">Schizothecium vesticola</name>
    <dbReference type="NCBI Taxonomy" id="314040"/>
    <lineage>
        <taxon>Eukaryota</taxon>
        <taxon>Fungi</taxon>
        <taxon>Dikarya</taxon>
        <taxon>Ascomycota</taxon>
        <taxon>Pezizomycotina</taxon>
        <taxon>Sordariomycetes</taxon>
        <taxon>Sordariomycetidae</taxon>
        <taxon>Sordariales</taxon>
        <taxon>Schizotheciaceae</taxon>
        <taxon>Schizothecium</taxon>
    </lineage>
</organism>
<feature type="compositionally biased region" description="Low complexity" evidence="1">
    <location>
        <begin position="352"/>
        <end position="370"/>
    </location>
</feature>
<feature type="region of interest" description="Disordered" evidence="1">
    <location>
        <begin position="35"/>
        <end position="59"/>
    </location>
</feature>
<sequence length="746" mass="81454">MGQPAPAIHRRQELERLLWQKEKEACEIKDELLRARSSASTTTAAAFEPVYPSRAPLRSHEHLRDGAVPRTADSASGLETQGSQQQHQDRPMKRSKTTHIAGTVSAQQMMRSRSSASTNPPRRSAPNRRSISSTITVPPTGITSTDVLSGGPAVMSDCFVGHGQFQRPMVAPIHDGMSLSTQPWPHMADAPLMASREMDVAEFLLLRDENDLPTSPIDISPAQHLSPNNVLHYGTNSGIPSLCGSMTSGPTLETAPMSRVNSALNENSAFLGQFHDMVRINSHQSLGSYPHHDGYGNAQQVMHHDPSGKRPATGNDFLGIGANHSEPTPYYYQGSVPPSSPQFLDPRAMQRSASQESSGSSSSDYISSDDMFFKQESGSPFFAPGMERSTSKDSIKSASLPLRAKEALLRQNGNASKSRHLQPKPAPDTVKQEAIETVNSRESDSKAAITKAKYERPKHPKVLCTLCNEVPEGFRGEHELRRHTDAKHKTAVKKWVCRDPALEGIPHAEKATRPLSDCKHCSQKKQYGAYYNAAAHLRRTHFSVKPSRKGRTPSKHARKGSDPTDEPVETRGGKAGGEWPSMNELKQWMVEVIVPADQNMPQDGPTGATDHDHMDGEHYDGHYDISVAGSNFPTDLLYLQNQYGGFSAQTEFFAPGGAMCQPSTLQSFPISPSGFGYGVGTDQQQHNMSPSLGLDNRGYTSSASSTVTVTQGALYGNRQIFPAAVMLQPRDDTDDMSFDMTFATLP</sequence>
<feature type="region of interest" description="Disordered" evidence="1">
    <location>
        <begin position="412"/>
        <end position="448"/>
    </location>
</feature>
<feature type="compositionally biased region" description="Low complexity" evidence="1">
    <location>
        <begin position="120"/>
        <end position="133"/>
    </location>
</feature>
<dbReference type="EMBL" id="JAUKUD010000006">
    <property type="protein sequence ID" value="KAK0740005.1"/>
    <property type="molecule type" value="Genomic_DNA"/>
</dbReference>
<feature type="compositionally biased region" description="Polar residues" evidence="1">
    <location>
        <begin position="73"/>
        <end position="86"/>
    </location>
</feature>
<feature type="compositionally biased region" description="Basic and acidic residues" evidence="1">
    <location>
        <begin position="430"/>
        <end position="445"/>
    </location>
</feature>
<dbReference type="InterPro" id="IPR057218">
    <property type="entry name" value="DUF7896"/>
</dbReference>
<name>A0AA40BTB2_9PEZI</name>